<dbReference type="PROSITE" id="PS01124">
    <property type="entry name" value="HTH_ARAC_FAMILY_2"/>
    <property type="match status" value="1"/>
</dbReference>
<feature type="transmembrane region" description="Helical" evidence="4">
    <location>
        <begin position="187"/>
        <end position="209"/>
    </location>
</feature>
<dbReference type="InterPro" id="IPR009057">
    <property type="entry name" value="Homeodomain-like_sf"/>
</dbReference>
<protein>
    <submittedName>
        <fullName evidence="6">Helix-turn-helix domain-containing protein</fullName>
    </submittedName>
</protein>
<dbReference type="PANTHER" id="PTHR43280">
    <property type="entry name" value="ARAC-FAMILY TRANSCRIPTIONAL REGULATOR"/>
    <property type="match status" value="1"/>
</dbReference>
<name>A0ABT0HAY5_9FLAO</name>
<keyword evidence="4" id="KW-0812">Transmembrane</keyword>
<dbReference type="Pfam" id="PF12833">
    <property type="entry name" value="HTH_18"/>
    <property type="match status" value="1"/>
</dbReference>
<dbReference type="Gene3D" id="1.10.10.60">
    <property type="entry name" value="Homeodomain-like"/>
    <property type="match status" value="2"/>
</dbReference>
<reference evidence="6" key="1">
    <citation type="submission" date="2022-04" db="EMBL/GenBank/DDBJ databases">
        <authorList>
            <person name="Ren T."/>
        </authorList>
    </citation>
    <scope>NUCLEOTIDE SEQUENCE</scope>
    <source>
        <strain evidence="6">F63249</strain>
    </source>
</reference>
<dbReference type="RefSeq" id="WP_248413419.1">
    <property type="nucleotide sequence ID" value="NZ_JALPQF010000013.1"/>
</dbReference>
<feature type="transmembrane region" description="Helical" evidence="4">
    <location>
        <begin position="99"/>
        <end position="119"/>
    </location>
</feature>
<dbReference type="EMBL" id="JALPQF010000013">
    <property type="protein sequence ID" value="MCK8481534.1"/>
    <property type="molecule type" value="Genomic_DNA"/>
</dbReference>
<comment type="caution">
    <text evidence="6">The sequence shown here is derived from an EMBL/GenBank/DDBJ whole genome shotgun (WGS) entry which is preliminary data.</text>
</comment>
<accession>A0ABT0HAY5</accession>
<dbReference type="SMART" id="SM00342">
    <property type="entry name" value="HTH_ARAC"/>
    <property type="match status" value="1"/>
</dbReference>
<feature type="transmembrane region" description="Helical" evidence="4">
    <location>
        <begin position="35"/>
        <end position="54"/>
    </location>
</feature>
<keyword evidence="3" id="KW-0804">Transcription</keyword>
<sequence>MNFNIYNSIILAGVIQGFIFGAVVLLSKKYRSRSVFFLALLIVVYSLSNFQFYLQDIGLITYEELFSTIYMPWADITPALLFLYVTLYLYPDYKIKRKTYLVIVPFVFTLILSILYKVFVRLELKNDILINLTSFIRDYIAYYTDLIAALLYIVVLIVLFKKIKNYSQSHNKFEVNHIKLQIQWLKITLLILFFLVLIWIALVVLDIYIEGISFYPIWLGVAFLIYWLGHIGVYKFGVDKERKQIRLKRQQKEIVVIESKSKHLIIERLKQYLINDKRFLDPSLTLEKTAEDLDLSRGHLSKTINTELGLSFKDFLNALRVEEAKSYLLDDDFSNYTLVAIGLEAGFNSKSTFNASFKKITGETPSQFKQRRIN</sequence>
<keyword evidence="7" id="KW-1185">Reference proteome</keyword>
<keyword evidence="1" id="KW-0805">Transcription regulation</keyword>
<dbReference type="PANTHER" id="PTHR43280:SF29">
    <property type="entry name" value="ARAC-FAMILY TRANSCRIPTIONAL REGULATOR"/>
    <property type="match status" value="1"/>
</dbReference>
<evidence type="ECO:0000256" key="1">
    <source>
        <dbReference type="ARBA" id="ARBA00023015"/>
    </source>
</evidence>
<evidence type="ECO:0000313" key="7">
    <source>
        <dbReference type="Proteomes" id="UP001203687"/>
    </source>
</evidence>
<evidence type="ECO:0000313" key="6">
    <source>
        <dbReference type="EMBL" id="MCK8481534.1"/>
    </source>
</evidence>
<evidence type="ECO:0000259" key="5">
    <source>
        <dbReference type="PROSITE" id="PS01124"/>
    </source>
</evidence>
<evidence type="ECO:0000256" key="3">
    <source>
        <dbReference type="ARBA" id="ARBA00023163"/>
    </source>
</evidence>
<keyword evidence="2" id="KW-0238">DNA-binding</keyword>
<feature type="transmembrane region" description="Helical" evidence="4">
    <location>
        <begin position="69"/>
        <end position="90"/>
    </location>
</feature>
<feature type="transmembrane region" description="Helical" evidence="4">
    <location>
        <begin position="215"/>
        <end position="238"/>
    </location>
</feature>
<dbReference type="InterPro" id="IPR018060">
    <property type="entry name" value="HTH_AraC"/>
</dbReference>
<feature type="domain" description="HTH araC/xylS-type" evidence="5">
    <location>
        <begin position="267"/>
        <end position="371"/>
    </location>
</feature>
<dbReference type="PROSITE" id="PS00041">
    <property type="entry name" value="HTH_ARAC_FAMILY_1"/>
    <property type="match status" value="1"/>
</dbReference>
<evidence type="ECO:0000256" key="2">
    <source>
        <dbReference type="ARBA" id="ARBA00023125"/>
    </source>
</evidence>
<gene>
    <name evidence="6" type="ORF">MUY34_12960</name>
</gene>
<dbReference type="SUPFAM" id="SSF46689">
    <property type="entry name" value="Homeodomain-like"/>
    <property type="match status" value="1"/>
</dbReference>
<proteinExistence type="predicted"/>
<dbReference type="InterPro" id="IPR018062">
    <property type="entry name" value="HTH_AraC-typ_CS"/>
</dbReference>
<feature type="transmembrane region" description="Helical" evidence="4">
    <location>
        <begin position="6"/>
        <end position="26"/>
    </location>
</feature>
<evidence type="ECO:0000256" key="4">
    <source>
        <dbReference type="SAM" id="Phobius"/>
    </source>
</evidence>
<dbReference type="Proteomes" id="UP001203687">
    <property type="component" value="Unassembled WGS sequence"/>
</dbReference>
<feature type="transmembrane region" description="Helical" evidence="4">
    <location>
        <begin position="139"/>
        <end position="160"/>
    </location>
</feature>
<keyword evidence="4" id="KW-1133">Transmembrane helix</keyword>
<keyword evidence="4" id="KW-0472">Membrane</keyword>
<organism evidence="6 7">
    <name type="scientific">Psychroserpens algicola</name>
    <dbReference type="NCBI Taxonomy" id="1719034"/>
    <lineage>
        <taxon>Bacteria</taxon>
        <taxon>Pseudomonadati</taxon>
        <taxon>Bacteroidota</taxon>
        <taxon>Flavobacteriia</taxon>
        <taxon>Flavobacteriales</taxon>
        <taxon>Flavobacteriaceae</taxon>
        <taxon>Psychroserpens</taxon>
    </lineage>
</organism>